<keyword evidence="4" id="KW-1185">Reference proteome</keyword>
<keyword evidence="2" id="KW-0535">Nitrogen fixation</keyword>
<comment type="similarity">
    <text evidence="1">Belongs to the NifZ family.</text>
</comment>
<protein>
    <submittedName>
        <fullName evidence="3">Nitrogen fixation protein NifZ</fullName>
    </submittedName>
</protein>
<dbReference type="Pfam" id="PF04319">
    <property type="entry name" value="NifZ"/>
    <property type="match status" value="1"/>
</dbReference>
<accession>A0A8B2NWJ1</accession>
<dbReference type="Proteomes" id="UP000249590">
    <property type="component" value="Unassembled WGS sequence"/>
</dbReference>
<organism evidence="3 4">
    <name type="scientific">Acuticoccus sediminis</name>
    <dbReference type="NCBI Taxonomy" id="2184697"/>
    <lineage>
        <taxon>Bacteria</taxon>
        <taxon>Pseudomonadati</taxon>
        <taxon>Pseudomonadota</taxon>
        <taxon>Alphaproteobacteria</taxon>
        <taxon>Hyphomicrobiales</taxon>
        <taxon>Amorphaceae</taxon>
        <taxon>Acuticoccus</taxon>
    </lineage>
</organism>
<evidence type="ECO:0000313" key="4">
    <source>
        <dbReference type="Proteomes" id="UP000249590"/>
    </source>
</evidence>
<evidence type="ECO:0000313" key="3">
    <source>
        <dbReference type="EMBL" id="RAI00721.1"/>
    </source>
</evidence>
<comment type="caution">
    <text evidence="3">The sequence shown here is derived from an EMBL/GenBank/DDBJ whole genome shotgun (WGS) entry which is preliminary data.</text>
</comment>
<dbReference type="AlphaFoldDB" id="A0A8B2NWJ1"/>
<dbReference type="OrthoDB" id="5297316at2"/>
<reference evidence="3 4" key="1">
    <citation type="submission" date="2018-05" db="EMBL/GenBank/DDBJ databases">
        <title>Acuticoccus sediminis sp. nov., isolated from deep-sea sediment of Indian Ocean.</title>
        <authorList>
            <person name="Liu X."/>
            <person name="Lai Q."/>
            <person name="Du Y."/>
            <person name="Sun F."/>
            <person name="Zhang X."/>
            <person name="Wang S."/>
            <person name="Shao Z."/>
        </authorList>
    </citation>
    <scope>NUCLEOTIDE SEQUENCE [LARGE SCALE GENOMIC DNA]</scope>
    <source>
        <strain evidence="3 4">PTG4-2</strain>
    </source>
</reference>
<evidence type="ECO:0000256" key="2">
    <source>
        <dbReference type="ARBA" id="ARBA00023231"/>
    </source>
</evidence>
<dbReference type="GO" id="GO:0009399">
    <property type="term" value="P:nitrogen fixation"/>
    <property type="evidence" value="ECO:0007669"/>
    <property type="project" value="InterPro"/>
</dbReference>
<gene>
    <name evidence="3" type="ORF">DLJ53_15850</name>
</gene>
<sequence>MTDASPSRPPLPLEPRTPKYDWGQRIACLADLYNDGSYPELAADALLVRAGEKGEIVRVGMHTDTNTPIYLVEFDSTRVVGCTEDEIAPVH</sequence>
<name>A0A8B2NWJ1_9HYPH</name>
<dbReference type="InterPro" id="IPR007415">
    <property type="entry name" value="Nitrogenase_MoFe_mat_NifZ"/>
</dbReference>
<dbReference type="RefSeq" id="WP_111346916.1">
    <property type="nucleotide sequence ID" value="NZ_QHHQ01000003.1"/>
</dbReference>
<dbReference type="EMBL" id="QHHQ01000003">
    <property type="protein sequence ID" value="RAI00721.1"/>
    <property type="molecule type" value="Genomic_DNA"/>
</dbReference>
<evidence type="ECO:0000256" key="1">
    <source>
        <dbReference type="ARBA" id="ARBA00008027"/>
    </source>
</evidence>
<proteinExistence type="inferred from homology"/>